<sequence length="71" mass="8374">MFMEKLYGNKEEICDIFGVAKGTLSNDLTRMRRNPEFSKYILQPSHGRVNISIEGYEKFLKFRSEARKKIL</sequence>
<evidence type="ECO:0008006" key="5">
    <source>
        <dbReference type="Google" id="ProtNLM"/>
    </source>
</evidence>
<dbReference type="EMBL" id="AP024222">
    <property type="protein sequence ID" value="BCO05947.1"/>
    <property type="molecule type" value="Genomic_DNA"/>
</dbReference>
<dbReference type="EMBL" id="CP032148">
    <property type="protein sequence ID" value="QSD62300.1"/>
    <property type="molecule type" value="Genomic_DNA"/>
</dbReference>
<protein>
    <recommendedName>
        <fullName evidence="5">DNA-binding protein</fullName>
    </recommendedName>
</protein>
<proteinExistence type="predicted"/>
<evidence type="ECO:0000313" key="1">
    <source>
        <dbReference type="EMBL" id="BCO05947.1"/>
    </source>
</evidence>
<organism evidence="2 4">
    <name type="scientific">Lactococcus lactis subsp. cremoris</name>
    <name type="common">Streptococcus cremoris</name>
    <dbReference type="NCBI Taxonomy" id="1359"/>
    <lineage>
        <taxon>Bacteria</taxon>
        <taxon>Bacillati</taxon>
        <taxon>Bacillota</taxon>
        <taxon>Bacilli</taxon>
        <taxon>Lactobacillales</taxon>
        <taxon>Streptococcaceae</taxon>
        <taxon>Lactococcus</taxon>
    </lineage>
</organism>
<reference evidence="1 3" key="2">
    <citation type="submission" date="2020-12" db="EMBL/GenBank/DDBJ databases">
        <title>Complete genome sequence of lactococcus lactis subsp. cremoris strain EPSC and strain G3-2.</title>
        <authorList>
            <person name="Kita K."/>
            <person name="Ishikawa S."/>
        </authorList>
    </citation>
    <scope>NUCLEOTIDE SEQUENCE [LARGE SCALE GENOMIC DNA]</scope>
    <source>
        <strain evidence="1 3">EPSC</strain>
    </source>
</reference>
<accession>A0A2Z5ZA25</accession>
<evidence type="ECO:0000313" key="2">
    <source>
        <dbReference type="EMBL" id="QSD62300.1"/>
    </source>
</evidence>
<dbReference type="Proteomes" id="UP000663552">
    <property type="component" value="Chromosome"/>
</dbReference>
<reference evidence="2" key="1">
    <citation type="journal article" date="2020" name="Mol. Microbiol.">
        <title>The CWPS Rubik's cube: Linking diversity of cell wall polysaccharide structures with the encoded biosynthetic machinery of selected Lactococcus lactis strains.</title>
        <authorList>
            <person name="Mahony J."/>
            <person name="Frantzen C."/>
            <person name="Vinogradov E."/>
            <person name="Sadovskaya I."/>
            <person name="Theodorou I."/>
            <person name="Kelleher P."/>
            <person name="Chapot-Chartier M.P."/>
            <person name="Cambillau C."/>
            <person name="Holo H."/>
            <person name="van Sinderen D."/>
        </authorList>
    </citation>
    <scope>NUCLEOTIDE SEQUENCE</scope>
    <source>
        <strain evidence="2">1196</strain>
    </source>
</reference>
<name>A0A2Z5ZA25_LACLC</name>
<dbReference type="AlphaFoldDB" id="A0A2Z5ZA25"/>
<evidence type="ECO:0000313" key="4">
    <source>
        <dbReference type="Proteomes" id="UP000663552"/>
    </source>
</evidence>
<dbReference type="Proteomes" id="UP000595253">
    <property type="component" value="Chromosome"/>
</dbReference>
<evidence type="ECO:0000313" key="3">
    <source>
        <dbReference type="Proteomes" id="UP000595253"/>
    </source>
</evidence>
<gene>
    <name evidence="2" type="ORF">LL1196_0649</name>
    <name evidence="1" type="ORF">LLC_11870</name>
</gene>